<accession>X1CUI4</accession>
<gene>
    <name evidence="2" type="ORF">S01H4_24734</name>
</gene>
<dbReference type="AlphaFoldDB" id="X1CUI4"/>
<dbReference type="GO" id="GO:1901135">
    <property type="term" value="P:carbohydrate derivative metabolic process"/>
    <property type="evidence" value="ECO:0007669"/>
    <property type="project" value="InterPro"/>
</dbReference>
<evidence type="ECO:0000313" key="2">
    <source>
        <dbReference type="EMBL" id="GAG87861.1"/>
    </source>
</evidence>
<dbReference type="Gene3D" id="3.40.50.10490">
    <property type="entry name" value="Glucose-6-phosphate isomerase like protein, domain 1"/>
    <property type="match status" value="1"/>
</dbReference>
<organism evidence="2">
    <name type="scientific">marine sediment metagenome</name>
    <dbReference type="NCBI Taxonomy" id="412755"/>
    <lineage>
        <taxon>unclassified sequences</taxon>
        <taxon>metagenomes</taxon>
        <taxon>ecological metagenomes</taxon>
    </lineage>
</organism>
<dbReference type="PROSITE" id="PS51464">
    <property type="entry name" value="SIS"/>
    <property type="match status" value="1"/>
</dbReference>
<sequence>MNYKNDIKREIEESLDVKRHLLSECIDDINKAAEMLIDALRENKKIYLCGNGGSASDCQHIACELVGKLRKKSISVPAFSLVTNISALTALANDFGYENIFSKQLAVYAHAGDILIALSTSGKSLNVIKAAEFAKKHNIKIVVMTGKKETPLSRMADLAIMVPSDDTPRIQESHILIGHILALIIEKVVNR</sequence>
<dbReference type="InterPro" id="IPR050099">
    <property type="entry name" value="SIS_GmhA/DiaA_subfam"/>
</dbReference>
<dbReference type="InterPro" id="IPR001347">
    <property type="entry name" value="SIS_dom"/>
</dbReference>
<dbReference type="CDD" id="cd05006">
    <property type="entry name" value="SIS_GmhA"/>
    <property type="match status" value="1"/>
</dbReference>
<evidence type="ECO:0000259" key="1">
    <source>
        <dbReference type="PROSITE" id="PS51464"/>
    </source>
</evidence>
<reference evidence="2" key="1">
    <citation type="journal article" date="2014" name="Front. Microbiol.">
        <title>High frequency of phylogenetically diverse reductive dehalogenase-homologous genes in deep subseafloor sedimentary metagenomes.</title>
        <authorList>
            <person name="Kawai M."/>
            <person name="Futagami T."/>
            <person name="Toyoda A."/>
            <person name="Takaki Y."/>
            <person name="Nishi S."/>
            <person name="Hori S."/>
            <person name="Arai W."/>
            <person name="Tsubouchi T."/>
            <person name="Morono Y."/>
            <person name="Uchiyama I."/>
            <person name="Ito T."/>
            <person name="Fujiyama A."/>
            <person name="Inagaki F."/>
            <person name="Takami H."/>
        </authorList>
    </citation>
    <scope>NUCLEOTIDE SEQUENCE</scope>
    <source>
        <strain evidence="2">Expedition CK06-06</strain>
    </source>
</reference>
<feature type="domain" description="SIS" evidence="1">
    <location>
        <begin position="36"/>
        <end position="191"/>
    </location>
</feature>
<dbReference type="GO" id="GO:0097367">
    <property type="term" value="F:carbohydrate derivative binding"/>
    <property type="evidence" value="ECO:0007669"/>
    <property type="project" value="InterPro"/>
</dbReference>
<dbReference type="SUPFAM" id="SSF53697">
    <property type="entry name" value="SIS domain"/>
    <property type="match status" value="1"/>
</dbReference>
<dbReference type="Pfam" id="PF13580">
    <property type="entry name" value="SIS_2"/>
    <property type="match status" value="1"/>
</dbReference>
<dbReference type="InterPro" id="IPR035461">
    <property type="entry name" value="GmhA/DiaA"/>
</dbReference>
<dbReference type="InterPro" id="IPR046348">
    <property type="entry name" value="SIS_dom_sf"/>
</dbReference>
<dbReference type="PANTHER" id="PTHR30390">
    <property type="entry name" value="SEDOHEPTULOSE 7-PHOSPHATE ISOMERASE / DNAA INITIATOR-ASSOCIATING FACTOR FOR REPLICATION INITIATION"/>
    <property type="match status" value="1"/>
</dbReference>
<proteinExistence type="predicted"/>
<dbReference type="EMBL" id="BART01011663">
    <property type="protein sequence ID" value="GAG87861.1"/>
    <property type="molecule type" value="Genomic_DNA"/>
</dbReference>
<name>X1CUI4_9ZZZZ</name>
<comment type="caution">
    <text evidence="2">The sequence shown here is derived from an EMBL/GenBank/DDBJ whole genome shotgun (WGS) entry which is preliminary data.</text>
</comment>
<protein>
    <recommendedName>
        <fullName evidence="1">SIS domain-containing protein</fullName>
    </recommendedName>
</protein>